<dbReference type="Pfam" id="PF12732">
    <property type="entry name" value="YtxH"/>
    <property type="match status" value="1"/>
</dbReference>
<gene>
    <name evidence="1" type="ORF">SAMN02745120_2571</name>
</gene>
<name>A0A1T5D2K9_9FIRM</name>
<organism evidence="1 2">
    <name type="scientific">Acetoanaerobium noterae</name>
    <dbReference type="NCBI Taxonomy" id="745369"/>
    <lineage>
        <taxon>Bacteria</taxon>
        <taxon>Bacillati</taxon>
        <taxon>Bacillota</taxon>
        <taxon>Clostridia</taxon>
        <taxon>Peptostreptococcales</taxon>
        <taxon>Filifactoraceae</taxon>
        <taxon>Acetoanaerobium</taxon>
    </lineage>
</organism>
<accession>A0A1T5D2K9</accession>
<dbReference type="Proteomes" id="UP000243406">
    <property type="component" value="Unassembled WGS sequence"/>
</dbReference>
<dbReference type="EMBL" id="FUYN01000006">
    <property type="protein sequence ID" value="SKB65945.1"/>
    <property type="molecule type" value="Genomic_DNA"/>
</dbReference>
<proteinExistence type="predicted"/>
<evidence type="ECO:0000313" key="2">
    <source>
        <dbReference type="Proteomes" id="UP000243406"/>
    </source>
</evidence>
<protein>
    <submittedName>
        <fullName evidence="1">YtxH-like protein</fullName>
    </submittedName>
</protein>
<evidence type="ECO:0000313" key="1">
    <source>
        <dbReference type="EMBL" id="SKB65945.1"/>
    </source>
</evidence>
<reference evidence="2" key="1">
    <citation type="submission" date="2017-02" db="EMBL/GenBank/DDBJ databases">
        <authorList>
            <person name="Varghese N."/>
            <person name="Submissions S."/>
        </authorList>
    </citation>
    <scope>NUCLEOTIDE SEQUENCE [LARGE SCALE GENOMIC DNA]</scope>
    <source>
        <strain evidence="2">ATCC 35199</strain>
    </source>
</reference>
<keyword evidence="2" id="KW-1185">Reference proteome</keyword>
<dbReference type="AlphaFoldDB" id="A0A1T5D2K9"/>
<dbReference type="RefSeq" id="WP_079590324.1">
    <property type="nucleotide sequence ID" value="NZ_CP154629.1"/>
</dbReference>
<sequence length="99" mass="11174">MSKQSKAGMFLLGGILGAAAGLLFAPKKGVELRENLFEKTMDILTDSQGVKEDICSWISNFRHDEDIERPEEEIIISKDFTYKEEPPVDINLDINKETN</sequence>
<dbReference type="InterPro" id="IPR024623">
    <property type="entry name" value="YtxH"/>
</dbReference>